<dbReference type="EMBL" id="JACVEW010000019">
    <property type="protein sequence ID" value="MBP0049482.1"/>
    <property type="molecule type" value="Genomic_DNA"/>
</dbReference>
<dbReference type="Pfam" id="PF04333">
    <property type="entry name" value="MlaA"/>
    <property type="match status" value="1"/>
</dbReference>
<proteinExistence type="inferred from homology"/>
<sequence>MLTYLRRSFLVSGVVVAGVLPLSVGAGEYDPLEGFNRSIYAFNEKLDRYAVKPLAKSYRYITPDIAETAVSNFFDNIGDVGSLVNNLLQFKFEAAGQTAARLAFNTTFGIGGLIDFASYAGVKEHPEDFGQTLGYWGVESGPYLVLPFFGPSNVRDGVSLFVDASIDPVGDVDHVRTRNSLYGLRLLDTRSRLLQAEQIITGDKYSFVRDAYMQRREFLINDGTVEVQYDQDF</sequence>
<keyword evidence="2" id="KW-0732">Signal</keyword>
<name>A0ABS3ZCQ0_9GAMM</name>
<dbReference type="PRINTS" id="PR01805">
    <property type="entry name" value="VACJLIPOPROT"/>
</dbReference>
<accession>A0ABS3ZCQ0</accession>
<dbReference type="PANTHER" id="PTHR30035:SF3">
    <property type="entry name" value="INTERMEMBRANE PHOSPHOLIPID TRANSPORT SYSTEM LIPOPROTEIN MLAA"/>
    <property type="match status" value="1"/>
</dbReference>
<reference evidence="3 4" key="1">
    <citation type="submission" date="2020-09" db="EMBL/GenBank/DDBJ databases">
        <authorList>
            <person name="Tanuku N.R.S."/>
        </authorList>
    </citation>
    <scope>NUCLEOTIDE SEQUENCE [LARGE SCALE GENOMIC DNA]</scope>
    <source>
        <strain evidence="3 4">AK62</strain>
    </source>
</reference>
<evidence type="ECO:0000313" key="4">
    <source>
        <dbReference type="Proteomes" id="UP000810171"/>
    </source>
</evidence>
<gene>
    <name evidence="3" type="ORF">H9C73_12115</name>
</gene>
<keyword evidence="4" id="KW-1185">Reference proteome</keyword>
<keyword evidence="3" id="KW-0449">Lipoprotein</keyword>
<dbReference type="RefSeq" id="WP_209288092.1">
    <property type="nucleotide sequence ID" value="NZ_JACVEW010000019.1"/>
</dbReference>
<evidence type="ECO:0000313" key="3">
    <source>
        <dbReference type="EMBL" id="MBP0049482.1"/>
    </source>
</evidence>
<comment type="caution">
    <text evidence="3">The sequence shown here is derived from an EMBL/GenBank/DDBJ whole genome shotgun (WGS) entry which is preliminary data.</text>
</comment>
<dbReference type="PANTHER" id="PTHR30035">
    <property type="entry name" value="LIPOPROTEIN VACJ-RELATED"/>
    <property type="match status" value="1"/>
</dbReference>
<comment type="similarity">
    <text evidence="1">Belongs to the MlaA family.</text>
</comment>
<dbReference type="InterPro" id="IPR007428">
    <property type="entry name" value="MlaA"/>
</dbReference>
<evidence type="ECO:0000256" key="2">
    <source>
        <dbReference type="ARBA" id="ARBA00022729"/>
    </source>
</evidence>
<protein>
    <submittedName>
        <fullName evidence="3">VacJ family lipoprotein</fullName>
    </submittedName>
</protein>
<dbReference type="Proteomes" id="UP000810171">
    <property type="component" value="Unassembled WGS sequence"/>
</dbReference>
<evidence type="ECO:0000256" key="1">
    <source>
        <dbReference type="ARBA" id="ARBA00010634"/>
    </source>
</evidence>
<organism evidence="3 4">
    <name type="scientific">Marinobacterium alkalitolerans</name>
    <dbReference type="NCBI Taxonomy" id="1542925"/>
    <lineage>
        <taxon>Bacteria</taxon>
        <taxon>Pseudomonadati</taxon>
        <taxon>Pseudomonadota</taxon>
        <taxon>Gammaproteobacteria</taxon>
        <taxon>Oceanospirillales</taxon>
        <taxon>Oceanospirillaceae</taxon>
        <taxon>Marinobacterium</taxon>
    </lineage>
</organism>